<proteinExistence type="predicted"/>
<keyword evidence="1" id="KW-0732">Signal</keyword>
<keyword evidence="3" id="KW-1185">Reference proteome</keyword>
<evidence type="ECO:0000313" key="3">
    <source>
        <dbReference type="Proteomes" id="UP000192783"/>
    </source>
</evidence>
<organism evidence="2 3">
    <name type="scientific">Desulfacinum hydrothermale DSM 13146</name>
    <dbReference type="NCBI Taxonomy" id="1121390"/>
    <lineage>
        <taxon>Bacteria</taxon>
        <taxon>Pseudomonadati</taxon>
        <taxon>Thermodesulfobacteriota</taxon>
        <taxon>Syntrophobacteria</taxon>
        <taxon>Syntrophobacterales</taxon>
        <taxon>Syntrophobacteraceae</taxon>
        <taxon>Desulfacinum</taxon>
    </lineage>
</organism>
<dbReference type="Proteomes" id="UP000192783">
    <property type="component" value="Unassembled WGS sequence"/>
</dbReference>
<evidence type="ECO:0000313" key="2">
    <source>
        <dbReference type="EMBL" id="SMC25967.1"/>
    </source>
</evidence>
<dbReference type="STRING" id="1121390.SAMN02746041_02477"/>
<gene>
    <name evidence="2" type="ORF">SAMN02746041_02477</name>
</gene>
<feature type="signal peptide" evidence="1">
    <location>
        <begin position="1"/>
        <end position="23"/>
    </location>
</feature>
<evidence type="ECO:0000256" key="1">
    <source>
        <dbReference type="SAM" id="SignalP"/>
    </source>
</evidence>
<accession>A0A1W1XQ20</accession>
<dbReference type="OrthoDB" id="5518160at2"/>
<dbReference type="RefSeq" id="WP_139796620.1">
    <property type="nucleotide sequence ID" value="NZ_FWXF01000015.1"/>
</dbReference>
<sequence length="105" mass="12402">MNGFRWLWALAVGVMVLWSPAGAQTDDPIYVQCRDEVRAPWCYQEAVEKREEPELCENILRYWPNAAGVHGWCYYRLAWKKRDCSLCKPIVHDQVKALCRREVCR</sequence>
<dbReference type="AlphaFoldDB" id="A0A1W1XQ20"/>
<protein>
    <submittedName>
        <fullName evidence="2">Uncharacterized protein</fullName>
    </submittedName>
</protein>
<name>A0A1W1XQ20_9BACT</name>
<feature type="chain" id="PRO_5013026358" evidence="1">
    <location>
        <begin position="24"/>
        <end position="105"/>
    </location>
</feature>
<dbReference type="EMBL" id="FWXF01000015">
    <property type="protein sequence ID" value="SMC25967.1"/>
    <property type="molecule type" value="Genomic_DNA"/>
</dbReference>
<reference evidence="2 3" key="1">
    <citation type="submission" date="2017-04" db="EMBL/GenBank/DDBJ databases">
        <authorList>
            <person name="Afonso C.L."/>
            <person name="Miller P.J."/>
            <person name="Scott M.A."/>
            <person name="Spackman E."/>
            <person name="Goraichik I."/>
            <person name="Dimitrov K.M."/>
            <person name="Suarez D.L."/>
            <person name="Swayne D.E."/>
        </authorList>
    </citation>
    <scope>NUCLEOTIDE SEQUENCE [LARGE SCALE GENOMIC DNA]</scope>
    <source>
        <strain evidence="2 3">DSM 13146</strain>
    </source>
</reference>